<dbReference type="GO" id="GO:0046103">
    <property type="term" value="P:inosine biosynthetic process"/>
    <property type="evidence" value="ECO:0007669"/>
    <property type="project" value="TreeGrafter"/>
</dbReference>
<dbReference type="GO" id="GO:0005829">
    <property type="term" value="C:cytosol"/>
    <property type="evidence" value="ECO:0007669"/>
    <property type="project" value="TreeGrafter"/>
</dbReference>
<proteinExistence type="inferred from homology"/>
<dbReference type="InterPro" id="IPR006650">
    <property type="entry name" value="A/AMP_deam_AS"/>
</dbReference>
<gene>
    <name evidence="8" type="ORF">DMENIID0002_09170</name>
</gene>
<reference evidence="8" key="1">
    <citation type="submission" date="2024-01" db="EMBL/GenBank/DDBJ databases">
        <title>Sequencing the genomes of a sandfly, Sergentomyia squamirostris, and its two endosymbionts.</title>
        <authorList>
            <person name="Itokawa K."/>
            <person name="Sanjoba C."/>
        </authorList>
    </citation>
    <scope>NUCLEOTIDE SEQUENCE</scope>
    <source>
        <strain evidence="8">RiSSQ</strain>
    </source>
</reference>
<dbReference type="PROSITE" id="PS00485">
    <property type="entry name" value="A_DEAMINASE"/>
    <property type="match status" value="1"/>
</dbReference>
<comment type="similarity">
    <text evidence="2">Belongs to the metallo-dependent hydrolases superfamily. Adenosine and AMP deaminases family.</text>
</comment>
<dbReference type="PANTHER" id="PTHR11409:SF43">
    <property type="entry name" value="ADENOSINE DEAMINASE"/>
    <property type="match status" value="1"/>
</dbReference>
<feature type="domain" description="Adenosine deaminase" evidence="7">
    <location>
        <begin position="119"/>
        <end position="305"/>
    </location>
</feature>
<evidence type="ECO:0000256" key="2">
    <source>
        <dbReference type="ARBA" id="ARBA00006676"/>
    </source>
</evidence>
<evidence type="ECO:0000313" key="8">
    <source>
        <dbReference type="EMBL" id="BFD46271.1"/>
    </source>
</evidence>
<comment type="cofactor">
    <cofactor evidence="1">
        <name>Zn(2+)</name>
        <dbReference type="ChEBI" id="CHEBI:29105"/>
    </cofactor>
</comment>
<evidence type="ECO:0000256" key="6">
    <source>
        <dbReference type="ARBA" id="ARBA00022833"/>
    </source>
</evidence>
<dbReference type="InterPro" id="IPR001365">
    <property type="entry name" value="A_deaminase_dom"/>
</dbReference>
<keyword evidence="6" id="KW-0862">Zinc</keyword>
<dbReference type="InterPro" id="IPR006330">
    <property type="entry name" value="Ado/ade_deaminase"/>
</dbReference>
<dbReference type="Gene3D" id="3.20.20.140">
    <property type="entry name" value="Metal-dependent hydrolases"/>
    <property type="match status" value="1"/>
</dbReference>
<protein>
    <recommendedName>
        <fullName evidence="3">adenosine deaminase</fullName>
        <ecNumber evidence="3">3.5.4.4</ecNumber>
    </recommendedName>
</protein>
<dbReference type="Pfam" id="PF00962">
    <property type="entry name" value="A_deaminase"/>
    <property type="match status" value="1"/>
</dbReference>
<dbReference type="InterPro" id="IPR032466">
    <property type="entry name" value="Metal_Hydrolase"/>
</dbReference>
<dbReference type="GO" id="GO:0046872">
    <property type="term" value="F:metal ion binding"/>
    <property type="evidence" value="ECO:0007669"/>
    <property type="project" value="UniProtKB-KW"/>
</dbReference>
<dbReference type="GO" id="GO:0043103">
    <property type="term" value="P:hypoxanthine salvage"/>
    <property type="evidence" value="ECO:0007669"/>
    <property type="project" value="TreeGrafter"/>
</dbReference>
<evidence type="ECO:0000256" key="5">
    <source>
        <dbReference type="ARBA" id="ARBA00022801"/>
    </source>
</evidence>
<sequence length="326" mass="37097">MILLKVRAKSENIQYIETILFLAPISDNPALDKVNQLTSNTDDATINSVLSQAVDVLDKDSIIQNEIAQNLREIVSNSQDIDDDDFSMRFQPYVVRFNNPSLIFSGLYSAFLMVKNNSKFVGVNIVGNEAHPIALRDYKLHMKMFRFLKQRFPNVKLSLHAGELTLGQVTPEELSYHINDAVNVAEANRIGHGVDIMHESNPYQLINTLLNKNILVEINLTSNEALLGVQGNDHPVRLYMQYGVPIAISTDDPGVSRNNLTDEYLKFVTRYKPSYDKLKEIVSNSIKYSFLTEDEKTKQIDLLNKKFIFFEDTIASFVKKHSHVKK</sequence>
<evidence type="ECO:0000256" key="1">
    <source>
        <dbReference type="ARBA" id="ARBA00001947"/>
    </source>
</evidence>
<keyword evidence="5" id="KW-0378">Hydrolase</keyword>
<keyword evidence="4" id="KW-0479">Metal-binding</keyword>
<dbReference type="SUPFAM" id="SSF51556">
    <property type="entry name" value="Metallo-dependent hydrolases"/>
    <property type="match status" value="1"/>
</dbReference>
<dbReference type="GO" id="GO:0006154">
    <property type="term" value="P:adenosine catabolic process"/>
    <property type="evidence" value="ECO:0007669"/>
    <property type="project" value="TreeGrafter"/>
</dbReference>
<organism evidence="8">
    <name type="scientific">Candidatus Tisiphia endosymbiont of Sergentomyia squamirostris</name>
    <dbReference type="NCBI Taxonomy" id="3113639"/>
    <lineage>
        <taxon>Bacteria</taxon>
        <taxon>Pseudomonadati</taxon>
        <taxon>Pseudomonadota</taxon>
        <taxon>Alphaproteobacteria</taxon>
        <taxon>Rickettsiales</taxon>
        <taxon>Rickettsiaceae</taxon>
        <taxon>Rickettsieae</taxon>
        <taxon>Candidatus Tisiphia</taxon>
    </lineage>
</organism>
<accession>A0AAT9G8Y5</accession>
<name>A0AAT9G8Y5_9RICK</name>
<dbReference type="EC" id="3.5.4.4" evidence="3"/>
<dbReference type="GO" id="GO:0004000">
    <property type="term" value="F:adenosine deaminase activity"/>
    <property type="evidence" value="ECO:0007669"/>
    <property type="project" value="UniProtKB-ARBA"/>
</dbReference>
<dbReference type="PANTHER" id="PTHR11409">
    <property type="entry name" value="ADENOSINE DEAMINASE"/>
    <property type="match status" value="1"/>
</dbReference>
<dbReference type="GO" id="GO:0009168">
    <property type="term" value="P:purine ribonucleoside monophosphate biosynthetic process"/>
    <property type="evidence" value="ECO:0007669"/>
    <property type="project" value="InterPro"/>
</dbReference>
<dbReference type="EMBL" id="AP029170">
    <property type="protein sequence ID" value="BFD46271.1"/>
    <property type="molecule type" value="Genomic_DNA"/>
</dbReference>
<evidence type="ECO:0000256" key="4">
    <source>
        <dbReference type="ARBA" id="ARBA00022723"/>
    </source>
</evidence>
<evidence type="ECO:0000256" key="3">
    <source>
        <dbReference type="ARBA" id="ARBA00012784"/>
    </source>
</evidence>
<evidence type="ECO:0000259" key="7">
    <source>
        <dbReference type="Pfam" id="PF00962"/>
    </source>
</evidence>
<dbReference type="AlphaFoldDB" id="A0AAT9G8Y5"/>